<accession>A0ACC2W559</accession>
<protein>
    <submittedName>
        <fullName evidence="1">Uncharacterized protein</fullName>
    </submittedName>
</protein>
<reference evidence="1" key="1">
    <citation type="submission" date="2023-04" db="EMBL/GenBank/DDBJ databases">
        <title>Draft Genome sequencing of Naganishia species isolated from polar environments using Oxford Nanopore Technology.</title>
        <authorList>
            <person name="Leo P."/>
            <person name="Venkateswaran K."/>
        </authorList>
    </citation>
    <scope>NUCLEOTIDE SEQUENCE</scope>
    <source>
        <strain evidence="1">MNA-CCFEE 5262</strain>
    </source>
</reference>
<gene>
    <name evidence="1" type="ORF">QFC20_004239</name>
</gene>
<evidence type="ECO:0000313" key="1">
    <source>
        <dbReference type="EMBL" id="KAJ9105752.1"/>
    </source>
</evidence>
<keyword evidence="2" id="KW-1185">Reference proteome</keyword>
<organism evidence="1 2">
    <name type="scientific">Naganishia adeliensis</name>
    <dbReference type="NCBI Taxonomy" id="92952"/>
    <lineage>
        <taxon>Eukaryota</taxon>
        <taxon>Fungi</taxon>
        <taxon>Dikarya</taxon>
        <taxon>Basidiomycota</taxon>
        <taxon>Agaricomycotina</taxon>
        <taxon>Tremellomycetes</taxon>
        <taxon>Filobasidiales</taxon>
        <taxon>Filobasidiaceae</taxon>
        <taxon>Naganishia</taxon>
    </lineage>
</organism>
<sequence>MSIEPKQALPPYDTITPKQPREVAERLQRGSTLASRNEWALHLSGVSYDKEVLPAQKAYVVTADILLAIDFLRPHDRWLAIGILQDQLANSGPSQAFHDLHQQLATTTSRVTFTPTIEYGNNRPRPSTQPVYVFVQIRQRFKLEDDKPVRTTIPFQVYVEEQGKHGFGWAVNMWRCLRPQTHLLRFISARITEELRPDVVALARQGVKL</sequence>
<name>A0ACC2W559_9TREE</name>
<dbReference type="EMBL" id="JASBWS010000047">
    <property type="protein sequence ID" value="KAJ9105752.1"/>
    <property type="molecule type" value="Genomic_DNA"/>
</dbReference>
<proteinExistence type="predicted"/>
<comment type="caution">
    <text evidence="1">The sequence shown here is derived from an EMBL/GenBank/DDBJ whole genome shotgun (WGS) entry which is preliminary data.</text>
</comment>
<dbReference type="Proteomes" id="UP001230649">
    <property type="component" value="Unassembled WGS sequence"/>
</dbReference>
<evidence type="ECO:0000313" key="2">
    <source>
        <dbReference type="Proteomes" id="UP001230649"/>
    </source>
</evidence>